<reference evidence="14 16" key="1">
    <citation type="journal article" date="2016" name="PLoS ONE">
        <title>Sequence Assembly of Yarrowia lipolytica Strain W29/CLIB89 Shows Transposable Element Diversity.</title>
        <authorList>
            <person name="Magnan C."/>
            <person name="Yu J."/>
            <person name="Chang I."/>
            <person name="Jahn E."/>
            <person name="Kanomata Y."/>
            <person name="Wu J."/>
            <person name="Zeller M."/>
            <person name="Oakes M."/>
            <person name="Baldi P."/>
            <person name="Sandmeyer S."/>
        </authorList>
    </citation>
    <scope>NUCLEOTIDE SEQUENCE [LARGE SCALE GENOMIC DNA]</scope>
    <source>
        <strain evidence="14">CLIB89</strain>
        <strain evidence="16">CLIB89(W29)</strain>
    </source>
</reference>
<feature type="compositionally biased region" description="Basic residues" evidence="11">
    <location>
        <begin position="458"/>
        <end position="473"/>
    </location>
</feature>
<evidence type="ECO:0000313" key="16">
    <source>
        <dbReference type="Proteomes" id="UP000182444"/>
    </source>
</evidence>
<organism evidence="14 16">
    <name type="scientific">Yarrowia lipolytica</name>
    <name type="common">Candida lipolytica</name>
    <dbReference type="NCBI Taxonomy" id="4952"/>
    <lineage>
        <taxon>Eukaryota</taxon>
        <taxon>Fungi</taxon>
        <taxon>Dikarya</taxon>
        <taxon>Ascomycota</taxon>
        <taxon>Saccharomycotina</taxon>
        <taxon>Dipodascomycetes</taxon>
        <taxon>Dipodascales</taxon>
        <taxon>Dipodascales incertae sedis</taxon>
        <taxon>Yarrowia</taxon>
    </lineage>
</organism>
<evidence type="ECO:0000256" key="3">
    <source>
        <dbReference type="ARBA" id="ARBA00022737"/>
    </source>
</evidence>
<dbReference type="CDD" id="cd10747">
    <property type="entry name" value="DnaJ_C"/>
    <property type="match status" value="1"/>
</dbReference>
<dbReference type="PROSITE" id="PS51188">
    <property type="entry name" value="ZF_CR"/>
    <property type="match status" value="1"/>
</dbReference>
<dbReference type="InterPro" id="IPR002939">
    <property type="entry name" value="DnaJ_C"/>
</dbReference>
<dbReference type="SUPFAM" id="SSF57938">
    <property type="entry name" value="DnaJ/Hsp40 cysteine-rich domain"/>
    <property type="match status" value="1"/>
</dbReference>
<dbReference type="Gene3D" id="1.10.287.110">
    <property type="entry name" value="DnaJ domain"/>
    <property type="match status" value="1"/>
</dbReference>
<evidence type="ECO:0000256" key="11">
    <source>
        <dbReference type="SAM" id="MobiDB-lite"/>
    </source>
</evidence>
<keyword evidence="7" id="KW-0496">Mitochondrion</keyword>
<keyword evidence="2 10" id="KW-0479">Metal-binding</keyword>
<evidence type="ECO:0000313" key="17">
    <source>
        <dbReference type="Proteomes" id="UP000256601"/>
    </source>
</evidence>
<keyword evidence="3" id="KW-0677">Repeat</keyword>
<dbReference type="PROSITE" id="PS00636">
    <property type="entry name" value="DNAJ_1"/>
    <property type="match status" value="1"/>
</dbReference>
<evidence type="ECO:0000313" key="14">
    <source>
        <dbReference type="EMBL" id="AOW07077.1"/>
    </source>
</evidence>
<evidence type="ECO:0000256" key="9">
    <source>
        <dbReference type="ARBA" id="ARBA00072890"/>
    </source>
</evidence>
<dbReference type="Proteomes" id="UP000256601">
    <property type="component" value="Unassembled WGS sequence"/>
</dbReference>
<dbReference type="GO" id="GO:0051082">
    <property type="term" value="F:unfolded protein binding"/>
    <property type="evidence" value="ECO:0007669"/>
    <property type="project" value="InterPro"/>
</dbReference>
<dbReference type="InterPro" id="IPR036410">
    <property type="entry name" value="HSP_DnaJ_Cys-rich_dom_sf"/>
</dbReference>
<dbReference type="CDD" id="cd06257">
    <property type="entry name" value="DnaJ"/>
    <property type="match status" value="1"/>
</dbReference>
<dbReference type="HAMAP" id="MF_01152">
    <property type="entry name" value="DnaJ"/>
    <property type="match status" value="1"/>
</dbReference>
<evidence type="ECO:0000313" key="15">
    <source>
        <dbReference type="EMBL" id="RDW26443.1"/>
    </source>
</evidence>
<dbReference type="EMBL" id="CP017558">
    <property type="protein sequence ID" value="AOW07077.1"/>
    <property type="molecule type" value="Genomic_DNA"/>
</dbReference>
<feature type="domain" description="J" evidence="12">
    <location>
        <begin position="47"/>
        <end position="111"/>
    </location>
</feature>
<gene>
    <name evidence="15" type="ORF">B0I71DRAFT_130819</name>
    <name evidence="14" type="ORF">YALI1_F16743g</name>
</gene>
<proteinExistence type="inferred from homology"/>
<evidence type="ECO:0000256" key="4">
    <source>
        <dbReference type="ARBA" id="ARBA00022771"/>
    </source>
</evidence>
<dbReference type="Pfam" id="PF00684">
    <property type="entry name" value="DnaJ_CXXCXGXG"/>
    <property type="match status" value="1"/>
</dbReference>
<evidence type="ECO:0000256" key="6">
    <source>
        <dbReference type="ARBA" id="ARBA00022946"/>
    </source>
</evidence>
<keyword evidence="8" id="KW-0143">Chaperone</keyword>
<dbReference type="Proteomes" id="UP000182444">
    <property type="component" value="Chromosome 1F"/>
</dbReference>
<dbReference type="CDD" id="cd10719">
    <property type="entry name" value="DnaJ_zf"/>
    <property type="match status" value="1"/>
</dbReference>
<feature type="domain" description="CR-type" evidence="13">
    <location>
        <begin position="205"/>
        <end position="286"/>
    </location>
</feature>
<dbReference type="InterPro" id="IPR001623">
    <property type="entry name" value="DnaJ_domain"/>
</dbReference>
<comment type="subcellular location">
    <subcellularLocation>
        <location evidence="1">Mitochondrion</location>
    </subcellularLocation>
</comment>
<keyword evidence="5 10" id="KW-0862">Zinc</keyword>
<feature type="region of interest" description="Disordered" evidence="11">
    <location>
        <begin position="432"/>
        <end position="473"/>
    </location>
</feature>
<evidence type="ECO:0000256" key="5">
    <source>
        <dbReference type="ARBA" id="ARBA00022833"/>
    </source>
</evidence>
<dbReference type="eggNOG" id="KOG0715">
    <property type="taxonomic scope" value="Eukaryota"/>
</dbReference>
<evidence type="ECO:0000256" key="2">
    <source>
        <dbReference type="ARBA" id="ARBA00022723"/>
    </source>
</evidence>
<dbReference type="PRINTS" id="PR00625">
    <property type="entry name" value="JDOMAIN"/>
</dbReference>
<evidence type="ECO:0000256" key="1">
    <source>
        <dbReference type="ARBA" id="ARBA00004173"/>
    </source>
</evidence>
<evidence type="ECO:0000256" key="8">
    <source>
        <dbReference type="ARBA" id="ARBA00023186"/>
    </source>
</evidence>
<dbReference type="Pfam" id="PF01556">
    <property type="entry name" value="DnaJ_C"/>
    <property type="match status" value="1"/>
</dbReference>
<dbReference type="PROSITE" id="PS50076">
    <property type="entry name" value="DNAJ_2"/>
    <property type="match status" value="1"/>
</dbReference>
<dbReference type="SUPFAM" id="SSF46565">
    <property type="entry name" value="Chaperone J-domain"/>
    <property type="match status" value="1"/>
</dbReference>
<sequence>MRIFKQARPQVGLRAVRAAFGGPGKPAIRAPLHPRFFRHSARLQMQDPYKALGVESNASAKEIKKSYYQLAKKYHPDVNKEEDAKKKFEEVQKAYELLSNEEERKKYDTFGPAAFGEGGQPGGQGYGGNPFAGGGNPFAGFGGAGFGGGGFGAQGINLDDLFSAAFGGQGGGRGGFGRQQPYVQEFEGNDIQLNVEISLEDVARGVTRDLKYQAVTSCNTCEGSGMKKDAKKTTCSACGGTGARVHVVNGGFQMSTTCEVCRGSGEQIPKDGECGSCHSNGVVRETRETSINIPPGVDNGTILRVSGMGDAPEAQAGPTVRLHNGDLLVRIHVKPSKTFVRQRSDLVYKQEIPMTTAALGGTVLIPTLLGGKLRIKVPAGTQPGAQIAIPEQGLPKGRNGFGDLKVIYDVKITAPTDKTQTAVLETLADLTHDESARRSDGHVKSEPEAPAEDEKKHTPFLKKLFNRLKHHNE</sequence>
<keyword evidence="4 10" id="KW-0863">Zinc-finger</keyword>
<dbReference type="GO" id="GO:0031072">
    <property type="term" value="F:heat shock protein binding"/>
    <property type="evidence" value="ECO:0007669"/>
    <property type="project" value="InterPro"/>
</dbReference>
<dbReference type="GO" id="GO:0005739">
    <property type="term" value="C:mitochondrion"/>
    <property type="evidence" value="ECO:0007669"/>
    <property type="project" value="UniProtKB-SubCell"/>
</dbReference>
<dbReference type="FunFam" id="1.10.287.110:FF:000053">
    <property type="entry name" value="Putative Mitochondrial DnaJ chaperone"/>
    <property type="match status" value="1"/>
</dbReference>
<dbReference type="GO" id="GO:0009408">
    <property type="term" value="P:response to heat"/>
    <property type="evidence" value="ECO:0007669"/>
    <property type="project" value="InterPro"/>
</dbReference>
<dbReference type="SUPFAM" id="SSF49493">
    <property type="entry name" value="HSP40/DnaJ peptide-binding domain"/>
    <property type="match status" value="2"/>
</dbReference>
<evidence type="ECO:0000256" key="7">
    <source>
        <dbReference type="ARBA" id="ARBA00023128"/>
    </source>
</evidence>
<dbReference type="FunFam" id="2.60.260.20:FF:000005">
    <property type="entry name" value="Chaperone protein dnaJ 1, mitochondrial"/>
    <property type="match status" value="1"/>
</dbReference>
<dbReference type="InterPro" id="IPR018253">
    <property type="entry name" value="DnaJ_domain_CS"/>
</dbReference>
<dbReference type="Gene3D" id="2.60.260.20">
    <property type="entry name" value="Urease metallochaperone UreE, N-terminal domain"/>
    <property type="match status" value="2"/>
</dbReference>
<dbReference type="InterPro" id="IPR001305">
    <property type="entry name" value="HSP_DnaJ_Cys-rich_dom"/>
</dbReference>
<dbReference type="GO" id="GO:0042026">
    <property type="term" value="P:protein refolding"/>
    <property type="evidence" value="ECO:0007669"/>
    <property type="project" value="TreeGrafter"/>
</dbReference>
<dbReference type="GO" id="GO:0005524">
    <property type="term" value="F:ATP binding"/>
    <property type="evidence" value="ECO:0007669"/>
    <property type="project" value="InterPro"/>
</dbReference>
<dbReference type="KEGG" id="yli:2908074"/>
<dbReference type="EMBL" id="KZ857333">
    <property type="protein sequence ID" value="RDW26443.1"/>
    <property type="molecule type" value="Genomic_DNA"/>
</dbReference>
<dbReference type="GO" id="GO:0008270">
    <property type="term" value="F:zinc ion binding"/>
    <property type="evidence" value="ECO:0007669"/>
    <property type="project" value="UniProtKB-KW"/>
</dbReference>
<name>A0A1D8NN57_YARLL</name>
<dbReference type="Gene3D" id="2.10.230.10">
    <property type="entry name" value="Heat shock protein DnaJ, cysteine-rich domain"/>
    <property type="match status" value="1"/>
</dbReference>
<accession>A0A1D8NN57</accession>
<feature type="zinc finger region" description="CR-type" evidence="10">
    <location>
        <begin position="205"/>
        <end position="286"/>
    </location>
</feature>
<dbReference type="VEuPathDB" id="FungiDB:YALI1_F16743g"/>
<evidence type="ECO:0000259" key="13">
    <source>
        <dbReference type="PROSITE" id="PS51188"/>
    </source>
</evidence>
<dbReference type="VEuPathDB" id="FungiDB:YALI0_F12551g"/>
<dbReference type="PANTHER" id="PTHR43096:SF52">
    <property type="entry name" value="DNAJ HOMOLOG 1, MITOCHONDRIAL-RELATED"/>
    <property type="match status" value="1"/>
</dbReference>
<dbReference type="SMART" id="SM00271">
    <property type="entry name" value="DnaJ"/>
    <property type="match status" value="1"/>
</dbReference>
<dbReference type="FunFam" id="2.10.230.10:FF:000001">
    <property type="entry name" value="DnaJ subfamily A member 2"/>
    <property type="match status" value="1"/>
</dbReference>
<protein>
    <recommendedName>
        <fullName evidence="9">DnaJ homolog 1, mitochondrial</fullName>
    </recommendedName>
</protein>
<evidence type="ECO:0000259" key="12">
    <source>
        <dbReference type="PROSITE" id="PS50076"/>
    </source>
</evidence>
<dbReference type="Pfam" id="PF00226">
    <property type="entry name" value="DnaJ"/>
    <property type="match status" value="1"/>
</dbReference>
<dbReference type="InterPro" id="IPR012724">
    <property type="entry name" value="DnaJ"/>
</dbReference>
<dbReference type="AlphaFoldDB" id="A0A1D8NN57"/>
<dbReference type="PANTHER" id="PTHR43096">
    <property type="entry name" value="DNAJ HOMOLOG 1, MITOCHONDRIAL-RELATED"/>
    <property type="match status" value="1"/>
</dbReference>
<reference evidence="15 17" key="2">
    <citation type="submission" date="2018-07" db="EMBL/GenBank/DDBJ databases">
        <title>Draft Genome Assemblies for Five Robust Yarrowia lipolytica Strains Exhibiting High Lipid Production and Pentose Sugar Utilization and Sugar Alcohol Secretion from Undetoxified Lignocellulosic Biomass Hydrolysates.</title>
        <authorList>
            <consortium name="DOE Joint Genome Institute"/>
            <person name="Walker C."/>
            <person name="Ryu S."/>
            <person name="Na H."/>
            <person name="Zane M."/>
            <person name="LaButti K."/>
            <person name="Lipzen A."/>
            <person name="Haridas S."/>
            <person name="Barry K."/>
            <person name="Grigoriev I.V."/>
            <person name="Quarterman J."/>
            <person name="Slininger P."/>
            <person name="Dien B."/>
            <person name="Trinh C.T."/>
        </authorList>
    </citation>
    <scope>NUCLEOTIDE SEQUENCE [LARGE SCALE GENOMIC DNA]</scope>
    <source>
        <strain evidence="15 17">YB392</strain>
    </source>
</reference>
<feature type="compositionally biased region" description="Basic and acidic residues" evidence="11">
    <location>
        <begin position="432"/>
        <end position="457"/>
    </location>
</feature>
<dbReference type="InterPro" id="IPR008971">
    <property type="entry name" value="HSP40/DnaJ_pept-bd"/>
</dbReference>
<evidence type="ECO:0000256" key="10">
    <source>
        <dbReference type="PROSITE-ProRule" id="PRU00546"/>
    </source>
</evidence>
<keyword evidence="6" id="KW-0809">Transit peptide</keyword>
<dbReference type="OrthoDB" id="10256793at2759"/>
<dbReference type="InterPro" id="IPR036869">
    <property type="entry name" value="J_dom_sf"/>
</dbReference>